<feature type="domain" description="Rab-GAP TBC" evidence="1">
    <location>
        <begin position="1"/>
        <end position="264"/>
    </location>
</feature>
<dbReference type="RefSeq" id="XP_001316439.1">
    <property type="nucleotide sequence ID" value="XM_001316404.1"/>
</dbReference>
<proteinExistence type="predicted"/>
<dbReference type="FunFam" id="1.10.472.80:FF:000206">
    <property type="match status" value="1"/>
</dbReference>
<organism evidence="2 3">
    <name type="scientific">Trichomonas vaginalis (strain ATCC PRA-98 / G3)</name>
    <dbReference type="NCBI Taxonomy" id="412133"/>
    <lineage>
        <taxon>Eukaryota</taxon>
        <taxon>Metamonada</taxon>
        <taxon>Parabasalia</taxon>
        <taxon>Trichomonadida</taxon>
        <taxon>Trichomonadidae</taxon>
        <taxon>Trichomonas</taxon>
    </lineage>
</organism>
<keyword evidence="3" id="KW-1185">Reference proteome</keyword>
<dbReference type="Proteomes" id="UP000001542">
    <property type="component" value="Unassembled WGS sequence"/>
</dbReference>
<accession>A2ET27</accession>
<dbReference type="KEGG" id="tva:4762067"/>
<dbReference type="Gene3D" id="1.10.472.80">
    <property type="entry name" value="Ypt/Rab-GAP domain of gyp1p, domain 3"/>
    <property type="match status" value="1"/>
</dbReference>
<dbReference type="VEuPathDB" id="TrichDB:TVAG_298360"/>
<dbReference type="SUPFAM" id="SSF47923">
    <property type="entry name" value="Ypt/Rab-GAP domain of gyp1p"/>
    <property type="match status" value="1"/>
</dbReference>
<dbReference type="Pfam" id="PF00566">
    <property type="entry name" value="RabGAP-TBC"/>
    <property type="match status" value="1"/>
</dbReference>
<evidence type="ECO:0000259" key="1">
    <source>
        <dbReference type="PROSITE" id="PS50086"/>
    </source>
</evidence>
<reference evidence="2" key="2">
    <citation type="journal article" date="2007" name="Science">
        <title>Draft genome sequence of the sexually transmitted pathogen Trichomonas vaginalis.</title>
        <authorList>
            <person name="Carlton J.M."/>
            <person name="Hirt R.P."/>
            <person name="Silva J.C."/>
            <person name="Delcher A.L."/>
            <person name="Schatz M."/>
            <person name="Zhao Q."/>
            <person name="Wortman J.R."/>
            <person name="Bidwell S.L."/>
            <person name="Alsmark U.C.M."/>
            <person name="Besteiro S."/>
            <person name="Sicheritz-Ponten T."/>
            <person name="Noel C.J."/>
            <person name="Dacks J.B."/>
            <person name="Foster P.G."/>
            <person name="Simillion C."/>
            <person name="Van de Peer Y."/>
            <person name="Miranda-Saavedra D."/>
            <person name="Barton G.J."/>
            <person name="Westrop G.D."/>
            <person name="Mueller S."/>
            <person name="Dessi D."/>
            <person name="Fiori P.L."/>
            <person name="Ren Q."/>
            <person name="Paulsen I."/>
            <person name="Zhang H."/>
            <person name="Bastida-Corcuera F.D."/>
            <person name="Simoes-Barbosa A."/>
            <person name="Brown M.T."/>
            <person name="Hayes R.D."/>
            <person name="Mukherjee M."/>
            <person name="Okumura C.Y."/>
            <person name="Schneider R."/>
            <person name="Smith A.J."/>
            <person name="Vanacova S."/>
            <person name="Villalvazo M."/>
            <person name="Haas B.J."/>
            <person name="Pertea M."/>
            <person name="Feldblyum T.V."/>
            <person name="Utterback T.R."/>
            <person name="Shu C.L."/>
            <person name="Osoegawa K."/>
            <person name="de Jong P.J."/>
            <person name="Hrdy I."/>
            <person name="Horvathova L."/>
            <person name="Zubacova Z."/>
            <person name="Dolezal P."/>
            <person name="Malik S.B."/>
            <person name="Logsdon J.M. Jr."/>
            <person name="Henze K."/>
            <person name="Gupta A."/>
            <person name="Wang C.C."/>
            <person name="Dunne R.L."/>
            <person name="Upcroft J.A."/>
            <person name="Upcroft P."/>
            <person name="White O."/>
            <person name="Salzberg S.L."/>
            <person name="Tang P."/>
            <person name="Chiu C.-H."/>
            <person name="Lee Y.-S."/>
            <person name="Embley T.M."/>
            <person name="Coombs G.H."/>
            <person name="Mottram J.C."/>
            <person name="Tachezy J."/>
            <person name="Fraser-Liggett C.M."/>
            <person name="Johnson P.J."/>
        </authorList>
    </citation>
    <scope>NUCLEOTIDE SEQUENCE [LARGE SCALE GENOMIC DNA]</scope>
    <source>
        <strain evidence="2">G3</strain>
    </source>
</reference>
<protein>
    <recommendedName>
        <fullName evidence="1">Rab-GAP TBC domain-containing protein</fullName>
    </recommendedName>
</protein>
<dbReference type="PROSITE" id="PS50086">
    <property type="entry name" value="TBC_RABGAP"/>
    <property type="match status" value="1"/>
</dbReference>
<dbReference type="GO" id="GO:0005096">
    <property type="term" value="F:GTPase activator activity"/>
    <property type="evidence" value="ECO:0000318"/>
    <property type="project" value="GO_Central"/>
</dbReference>
<dbReference type="AlphaFoldDB" id="A2ET27"/>
<dbReference type="InParanoid" id="A2ET27"/>
<dbReference type="EMBL" id="DS113482">
    <property type="protein sequence ID" value="EAY04216.1"/>
    <property type="molecule type" value="Genomic_DNA"/>
</dbReference>
<name>A2ET27_TRIV3</name>
<sequence length="413" mass="47596">MEINHDAFIQHIKDVNTTTYGTIIHDEDTLNYFLEEFDTNKNLELRFLAYCLKFKCVSFENYAEELYQKIINYEDFSRSLLGDSYNEPLKVLSQDISKVIAADEPRGYNFFIEICHTFGVQLLDEEYGHLSTKRIHSVIGLIYPELSYTQGYDRYTLMCFGLALKIVQSLGIDNHYAEGLCFDLVVKFIQIANINEILENPHGQEMFTEIDNSIQSISPKLYDNLKEYSISSLYFAISWRLLFFTHVHPILNVLIIWDRFLLHSIPSRNINNYFVSLALAHIKQVVATLDENNLGNSVVENIQSFTDYDLSAIITDAEQFFHQKIEQDEEEHSPSATDALLSIAGFAFDVLKATTKLATRTVLKISVMTIQHALNIGSPEEHNHIPHTISPQNIESPNDFVREVLFYLNDLYD</sequence>
<dbReference type="VEuPathDB" id="TrichDB:TVAGG3_1034120"/>
<reference evidence="2" key="1">
    <citation type="submission" date="2006-10" db="EMBL/GenBank/DDBJ databases">
        <authorList>
            <person name="Amadeo P."/>
            <person name="Zhao Q."/>
            <person name="Wortman J."/>
            <person name="Fraser-Liggett C."/>
            <person name="Carlton J."/>
        </authorList>
    </citation>
    <scope>NUCLEOTIDE SEQUENCE</scope>
    <source>
        <strain evidence="2">G3</strain>
    </source>
</reference>
<dbReference type="SMR" id="A2ET27"/>
<evidence type="ECO:0000313" key="3">
    <source>
        <dbReference type="Proteomes" id="UP000001542"/>
    </source>
</evidence>
<evidence type="ECO:0000313" key="2">
    <source>
        <dbReference type="EMBL" id="EAY04216.1"/>
    </source>
</evidence>
<gene>
    <name evidence="2" type="ORF">TVAG_298360</name>
</gene>
<dbReference type="InterPro" id="IPR035969">
    <property type="entry name" value="Rab-GAP_TBC_sf"/>
</dbReference>
<dbReference type="InterPro" id="IPR000195">
    <property type="entry name" value="Rab-GAP-TBC_dom"/>
</dbReference>